<dbReference type="Gene3D" id="2.40.50.140">
    <property type="entry name" value="Nucleic acid-binding proteins"/>
    <property type="match status" value="1"/>
</dbReference>
<dbReference type="Gene3D" id="3.40.50.10190">
    <property type="entry name" value="BRCT domain"/>
    <property type="match status" value="1"/>
</dbReference>
<dbReference type="InterPro" id="IPR013840">
    <property type="entry name" value="DNAligase_N"/>
</dbReference>
<feature type="binding site" evidence="12">
    <location>
        <position position="147"/>
    </location>
    <ligand>
        <name>NAD(+)</name>
        <dbReference type="ChEBI" id="CHEBI:57540"/>
    </ligand>
</feature>
<evidence type="ECO:0000256" key="7">
    <source>
        <dbReference type="ARBA" id="ARBA00022842"/>
    </source>
</evidence>
<dbReference type="PROSITE" id="PS50172">
    <property type="entry name" value="BRCT"/>
    <property type="match status" value="1"/>
</dbReference>
<feature type="domain" description="BRCT" evidence="14">
    <location>
        <begin position="724"/>
        <end position="803"/>
    </location>
</feature>
<evidence type="ECO:0000256" key="2">
    <source>
        <dbReference type="ARBA" id="ARBA00022598"/>
    </source>
</evidence>
<dbReference type="PANTHER" id="PTHR23389:SF9">
    <property type="entry name" value="DNA LIGASE"/>
    <property type="match status" value="1"/>
</dbReference>
<feature type="active site" description="N6-AMP-lysine intermediate" evidence="12">
    <location>
        <position position="126"/>
    </location>
</feature>
<feature type="binding site" evidence="12">
    <location>
        <position position="185"/>
    </location>
    <ligand>
        <name>NAD(+)</name>
        <dbReference type="ChEBI" id="CHEBI:57540"/>
    </ligand>
</feature>
<evidence type="ECO:0000256" key="3">
    <source>
        <dbReference type="ARBA" id="ARBA00022705"/>
    </source>
</evidence>
<evidence type="ECO:0000313" key="15">
    <source>
        <dbReference type="EMBL" id="NHR07820.1"/>
    </source>
</evidence>
<evidence type="ECO:0000256" key="10">
    <source>
        <dbReference type="ARBA" id="ARBA00023211"/>
    </source>
</evidence>
<dbReference type="PANTHER" id="PTHR23389">
    <property type="entry name" value="CHROMOSOME TRANSMISSION FIDELITY FACTOR 18"/>
    <property type="match status" value="1"/>
</dbReference>
<dbReference type="InterPro" id="IPR010994">
    <property type="entry name" value="RuvA_2-like"/>
</dbReference>
<dbReference type="SUPFAM" id="SSF56091">
    <property type="entry name" value="DNA ligase/mRNA capping enzyme, catalytic domain"/>
    <property type="match status" value="1"/>
</dbReference>
<comment type="function">
    <text evidence="1 12">DNA ligase that catalyzes the formation of phosphodiester linkages between 5'-phosphoryl and 3'-hydroxyl groups in double-stranded DNA using NAD as a coenzyme and as the energy source for the reaction. It is essential for DNA replication and repair of damaged DNA.</text>
</comment>
<dbReference type="SMART" id="SM00532">
    <property type="entry name" value="LIGANc"/>
    <property type="match status" value="1"/>
</dbReference>
<evidence type="ECO:0000256" key="1">
    <source>
        <dbReference type="ARBA" id="ARBA00004067"/>
    </source>
</evidence>
<dbReference type="InterPro" id="IPR004150">
    <property type="entry name" value="NAD_DNA_ligase_OB"/>
</dbReference>
<dbReference type="Gene3D" id="1.10.287.610">
    <property type="entry name" value="Helix hairpin bin"/>
    <property type="match status" value="1"/>
</dbReference>
<feature type="binding site" evidence="12">
    <location>
        <position position="328"/>
    </location>
    <ligand>
        <name>NAD(+)</name>
        <dbReference type="ChEBI" id="CHEBI:57540"/>
    </ligand>
</feature>
<dbReference type="PIRSF" id="PIRSF001604">
    <property type="entry name" value="LigA"/>
    <property type="match status" value="1"/>
</dbReference>
<dbReference type="InterPro" id="IPR018239">
    <property type="entry name" value="DNA_ligase_AS"/>
</dbReference>
<dbReference type="InterPro" id="IPR012340">
    <property type="entry name" value="NA-bd_OB-fold"/>
</dbReference>
<reference evidence="15 16" key="1">
    <citation type="submission" date="2020-03" db="EMBL/GenBank/DDBJ databases">
        <title>Draft genome sequence of environmentally isolated cultures.</title>
        <authorList>
            <person name="Wilson H.S."/>
            <person name="De Leon M.E."/>
        </authorList>
    </citation>
    <scope>NUCLEOTIDE SEQUENCE [LARGE SCALE GENOMIC DNA]</scope>
    <source>
        <strain evidence="15 16">HSC-31F16</strain>
    </source>
</reference>
<keyword evidence="5 12" id="KW-0227">DNA damage</keyword>
<dbReference type="Pfam" id="PF01653">
    <property type="entry name" value="DNA_ligase_aden"/>
    <property type="match status" value="1"/>
</dbReference>
<evidence type="ECO:0000256" key="5">
    <source>
        <dbReference type="ARBA" id="ARBA00022763"/>
    </source>
</evidence>
<feature type="binding site" evidence="12">
    <location>
        <position position="304"/>
    </location>
    <ligand>
        <name>NAD(+)</name>
        <dbReference type="ChEBI" id="CHEBI:57540"/>
    </ligand>
</feature>
<dbReference type="Pfam" id="PF00533">
    <property type="entry name" value="BRCT"/>
    <property type="match status" value="1"/>
</dbReference>
<organism evidence="15 16">
    <name type="scientific">Chromobacterium fluminis</name>
    <dbReference type="NCBI Taxonomy" id="3044269"/>
    <lineage>
        <taxon>Bacteria</taxon>
        <taxon>Pseudomonadati</taxon>
        <taxon>Pseudomonadota</taxon>
        <taxon>Betaproteobacteria</taxon>
        <taxon>Neisseriales</taxon>
        <taxon>Chromobacteriaceae</taxon>
        <taxon>Chromobacterium</taxon>
    </lineage>
</organism>
<dbReference type="NCBIfam" id="TIGR00575">
    <property type="entry name" value="dnlj"/>
    <property type="match status" value="1"/>
</dbReference>
<keyword evidence="3 12" id="KW-0235">DNA replication</keyword>
<evidence type="ECO:0000256" key="13">
    <source>
        <dbReference type="RuleBase" id="RU000618"/>
    </source>
</evidence>
<dbReference type="PROSITE" id="PS01056">
    <property type="entry name" value="DNA_LIGASE_N2"/>
    <property type="match status" value="1"/>
</dbReference>
<dbReference type="SMART" id="SM00292">
    <property type="entry name" value="BRCT"/>
    <property type="match status" value="1"/>
</dbReference>
<dbReference type="SUPFAM" id="SSF50249">
    <property type="entry name" value="Nucleic acid-binding proteins"/>
    <property type="match status" value="1"/>
</dbReference>
<keyword evidence="6 12" id="KW-0862">Zinc</keyword>
<dbReference type="Proteomes" id="UP001515641">
    <property type="component" value="Unassembled WGS sequence"/>
</dbReference>
<evidence type="ECO:0000256" key="8">
    <source>
        <dbReference type="ARBA" id="ARBA00023027"/>
    </source>
</evidence>
<dbReference type="Pfam" id="PF03119">
    <property type="entry name" value="DNA_ligase_ZBD"/>
    <property type="match status" value="1"/>
</dbReference>
<comment type="caution">
    <text evidence="12">Lacks conserved residue(s) required for the propagation of feature annotation.</text>
</comment>
<dbReference type="GO" id="GO:0003911">
    <property type="term" value="F:DNA ligase (NAD+) activity"/>
    <property type="evidence" value="ECO:0007669"/>
    <property type="project" value="UniProtKB-EC"/>
</dbReference>
<feature type="binding site" evidence="12">
    <location>
        <position position="458"/>
    </location>
    <ligand>
        <name>Zn(2+)</name>
        <dbReference type="ChEBI" id="CHEBI:29105"/>
    </ligand>
</feature>
<accession>A0ABX0LAL2</accession>
<evidence type="ECO:0000256" key="4">
    <source>
        <dbReference type="ARBA" id="ARBA00022723"/>
    </source>
</evidence>
<feature type="binding site" evidence="12">
    <location>
        <position position="434"/>
    </location>
    <ligand>
        <name>Zn(2+)</name>
        <dbReference type="ChEBI" id="CHEBI:29105"/>
    </ligand>
</feature>
<protein>
    <recommendedName>
        <fullName evidence="12 13">DNA ligase</fullName>
        <ecNumber evidence="12 13">6.5.1.2</ecNumber>
    </recommendedName>
    <alternativeName>
        <fullName evidence="12">Polydeoxyribonucleotide synthase [NAD(+)]</fullName>
    </alternativeName>
</protein>
<name>A0ABX0LAL2_9NEIS</name>
<sequence length="803" mass="87251">MTTLIPQQRVAELHQLLNRYGHEYYVLDAPTVPDAEYDRLFRELQQLEQEHPELASADSPTRRVGGAPLDEFQQVTHSVPMLSLSNAFSDMQLSERELRHEELLQFDERVRKGLDAEEVEYATEPKFDGLAISLLYRDGVLVQAATRGDGVAGENVTENIRTVRAIPLRLPAGAAVPSLLEVRGEVLMLKQDFDKLNVEQAARGDKTFANPRNAAAGSLRQLDSRITAQRRLSFFAYAIAQVAGADWPASHSAEMAWLRELGFPVVAEDLRPVVRGVDGLIAYYEQVQQRRPGLPFDIDGVVYKVNQRALQDELGFVSRAPRWAIAHKFPAEEALTQVEAIEEQVGRTGAITPVARLKPVFVGGVTVTNATLHNEDEARRKDVRVGDTVIVRRAGDVIPEVVSVVMERRPMQPAADGGLFDEPQYPAYRLPSACPVCGSHVVREEGEAVARCSGGLSCRAQRSQAIQHFAGRRMMDIDGLGERYIDKLVEYDYVRGVADLYRLTLEDLLEMKRRADEDEGATPETVKAGKVASKWAENLIEAIAASRRPPLARLLFALGIRHVGESTAKTLADWLGTMALIRRSPTALFAALPDIGGVVAESLADFFAEANNEAALDALLSHVAPADEHAPSPRLAERLQAAALLARLDIPRLTEVRSQQLAAQIDGLAALAGCERRALLDLELPAEVINALADWLDLPGKRDSLRALAALVDEILAALPAQATAAGVLEGKTLVLTGTLPTLSRDQAKELIEAAGGKVSGSVSKKTHYVVAGAEAGSKLAKAEELGVAILDEAGLQALLAGD</sequence>
<dbReference type="Gene3D" id="6.20.10.30">
    <property type="match status" value="1"/>
</dbReference>
<dbReference type="Gene3D" id="1.10.150.20">
    <property type="entry name" value="5' to 3' exonuclease, C-terminal subdomain"/>
    <property type="match status" value="2"/>
</dbReference>
<keyword evidence="7 12" id="KW-0460">Magnesium</keyword>
<dbReference type="Pfam" id="PF03120">
    <property type="entry name" value="OB_DNA_ligase"/>
    <property type="match status" value="1"/>
</dbReference>
<dbReference type="InterPro" id="IPR003583">
    <property type="entry name" value="Hlx-hairpin-Hlx_DNA-bd_motif"/>
</dbReference>
<evidence type="ECO:0000256" key="6">
    <source>
        <dbReference type="ARBA" id="ARBA00022833"/>
    </source>
</evidence>
<dbReference type="InterPro" id="IPR013839">
    <property type="entry name" value="DNAligase_adenylation"/>
</dbReference>
<feature type="binding site" evidence="12">
    <location>
        <begin position="34"/>
        <end position="38"/>
    </location>
    <ligand>
        <name>NAD(+)</name>
        <dbReference type="ChEBI" id="CHEBI:57540"/>
    </ligand>
</feature>
<dbReference type="InterPro" id="IPR004149">
    <property type="entry name" value="Znf_DNAligase_C4"/>
</dbReference>
<evidence type="ECO:0000256" key="11">
    <source>
        <dbReference type="ARBA" id="ARBA00034005"/>
    </source>
</evidence>
<dbReference type="NCBIfam" id="NF005932">
    <property type="entry name" value="PRK07956.1"/>
    <property type="match status" value="1"/>
</dbReference>
<comment type="similarity">
    <text evidence="12">Belongs to the NAD-dependent DNA ligase family. LigA subfamily.</text>
</comment>
<keyword evidence="4 12" id="KW-0479">Metal-binding</keyword>
<comment type="catalytic activity">
    <reaction evidence="11 12 13">
        <text>NAD(+) + (deoxyribonucleotide)n-3'-hydroxyl + 5'-phospho-(deoxyribonucleotide)m = (deoxyribonucleotide)n+m + AMP + beta-nicotinamide D-nucleotide.</text>
        <dbReference type="EC" id="6.5.1.2"/>
    </reaction>
</comment>
<comment type="caution">
    <text evidence="15">The sequence shown here is derived from an EMBL/GenBank/DDBJ whole genome shotgun (WGS) entry which is preliminary data.</text>
</comment>
<dbReference type="HAMAP" id="MF_01588">
    <property type="entry name" value="DNA_ligase_A"/>
    <property type="match status" value="1"/>
</dbReference>
<dbReference type="InterPro" id="IPR001679">
    <property type="entry name" value="DNA_ligase"/>
</dbReference>
<dbReference type="EMBL" id="JAAOMA010000043">
    <property type="protein sequence ID" value="NHR07820.1"/>
    <property type="molecule type" value="Genomic_DNA"/>
</dbReference>
<dbReference type="InterPro" id="IPR033136">
    <property type="entry name" value="DNA_ligase_CS"/>
</dbReference>
<dbReference type="EC" id="6.5.1.2" evidence="12 13"/>
<proteinExistence type="inferred from homology"/>
<evidence type="ECO:0000259" key="14">
    <source>
        <dbReference type="PROSITE" id="PS50172"/>
    </source>
</evidence>
<dbReference type="CDD" id="cd17748">
    <property type="entry name" value="BRCT_DNA_ligase_like"/>
    <property type="match status" value="1"/>
</dbReference>
<comment type="cofactor">
    <cofactor evidence="12">
        <name>Mg(2+)</name>
        <dbReference type="ChEBI" id="CHEBI:18420"/>
    </cofactor>
    <cofactor evidence="12">
        <name>Mn(2+)</name>
        <dbReference type="ChEBI" id="CHEBI:29035"/>
    </cofactor>
</comment>
<dbReference type="InterPro" id="IPR041663">
    <property type="entry name" value="DisA/LigA_HHH"/>
</dbReference>
<keyword evidence="9 12" id="KW-0234">DNA repair</keyword>
<keyword evidence="8 12" id="KW-0520">NAD</keyword>
<dbReference type="InterPro" id="IPR001357">
    <property type="entry name" value="BRCT_dom"/>
</dbReference>
<dbReference type="Gene3D" id="3.30.470.30">
    <property type="entry name" value="DNA ligase/mRNA capping enzyme"/>
    <property type="match status" value="1"/>
</dbReference>
<dbReference type="CDD" id="cd00114">
    <property type="entry name" value="LIGANc"/>
    <property type="match status" value="1"/>
</dbReference>
<feature type="binding site" evidence="12">
    <location>
        <begin position="83"/>
        <end position="84"/>
    </location>
    <ligand>
        <name>NAD(+)</name>
        <dbReference type="ChEBI" id="CHEBI:57540"/>
    </ligand>
</feature>
<evidence type="ECO:0000313" key="16">
    <source>
        <dbReference type="Proteomes" id="UP001515641"/>
    </source>
</evidence>
<evidence type="ECO:0000256" key="12">
    <source>
        <dbReference type="HAMAP-Rule" id="MF_01588"/>
    </source>
</evidence>
<dbReference type="RefSeq" id="WP_166453567.1">
    <property type="nucleotide sequence ID" value="NZ_JAAOMA010000043.1"/>
</dbReference>
<keyword evidence="2 12" id="KW-0436">Ligase</keyword>
<dbReference type="Pfam" id="PF12826">
    <property type="entry name" value="HHH_2"/>
    <property type="match status" value="1"/>
</dbReference>
<keyword evidence="10 12" id="KW-0464">Manganese</keyword>
<feature type="binding site" evidence="12">
    <location>
        <position position="124"/>
    </location>
    <ligand>
        <name>NAD(+)</name>
        <dbReference type="ChEBI" id="CHEBI:57540"/>
    </ligand>
</feature>
<dbReference type="SUPFAM" id="SSF47781">
    <property type="entry name" value="RuvA domain 2-like"/>
    <property type="match status" value="1"/>
</dbReference>
<keyword evidence="16" id="KW-1185">Reference proteome</keyword>
<feature type="binding site" evidence="12">
    <location>
        <position position="437"/>
    </location>
    <ligand>
        <name>Zn(2+)</name>
        <dbReference type="ChEBI" id="CHEBI:29105"/>
    </ligand>
</feature>
<dbReference type="SUPFAM" id="SSF52113">
    <property type="entry name" value="BRCT domain"/>
    <property type="match status" value="1"/>
</dbReference>
<dbReference type="SMART" id="SM00278">
    <property type="entry name" value="HhH1"/>
    <property type="match status" value="3"/>
</dbReference>
<evidence type="ECO:0000256" key="9">
    <source>
        <dbReference type="ARBA" id="ARBA00023204"/>
    </source>
</evidence>
<gene>
    <name evidence="12 15" type="primary">ligA</name>
    <name evidence="15" type="ORF">HA052_21755</name>
</gene>
<dbReference type="PROSITE" id="PS01055">
    <property type="entry name" value="DNA_LIGASE_N1"/>
    <property type="match status" value="1"/>
</dbReference>
<dbReference type="InterPro" id="IPR036420">
    <property type="entry name" value="BRCT_dom_sf"/>
</dbReference>